<protein>
    <submittedName>
        <fullName evidence="1">Uncharacterized protein</fullName>
    </submittedName>
</protein>
<gene>
    <name evidence="1" type="ORF">B6U60_06595</name>
</gene>
<dbReference type="AlphaFoldDB" id="A0A1V9QQM2"/>
<reference evidence="1 2" key="1">
    <citation type="submission" date="2017-03" db="EMBL/GenBank/DDBJ databases">
        <title>Phylogenomics and comparative genomics of Lactobacillus salivarius, a mammalian gut commensal.</title>
        <authorList>
            <person name="Harris H.M."/>
        </authorList>
    </citation>
    <scope>NUCLEOTIDE SEQUENCE [LARGE SCALE GENOMIC DNA]</scope>
    <source>
        <strain evidence="1 2">LMG 14477</strain>
    </source>
</reference>
<sequence>MEHQVSIFVSKRPQAGTVSLKRVTIRERLLHWLLGAPAHLLVIAPDDSVKRLQIQPLKEENDHESN</sequence>
<evidence type="ECO:0000313" key="1">
    <source>
        <dbReference type="EMBL" id="OQQ83011.1"/>
    </source>
</evidence>
<name>A0A1V9QQM2_9LACO</name>
<dbReference type="Proteomes" id="UP000192638">
    <property type="component" value="Unassembled WGS sequence"/>
</dbReference>
<dbReference type="RefSeq" id="WP_081530726.1">
    <property type="nucleotide sequence ID" value="NZ_NBEB01000061.1"/>
</dbReference>
<evidence type="ECO:0000313" key="2">
    <source>
        <dbReference type="Proteomes" id="UP000192638"/>
    </source>
</evidence>
<comment type="caution">
    <text evidence="1">The sequence shown here is derived from an EMBL/GenBank/DDBJ whole genome shotgun (WGS) entry which is preliminary data.</text>
</comment>
<proteinExistence type="predicted"/>
<accession>A0A1V9QQM2</accession>
<dbReference type="EMBL" id="NBEB01000061">
    <property type="protein sequence ID" value="OQQ83011.1"/>
    <property type="molecule type" value="Genomic_DNA"/>
</dbReference>
<organism evidence="1 2">
    <name type="scientific">Ligilactobacillus salivarius</name>
    <dbReference type="NCBI Taxonomy" id="1624"/>
    <lineage>
        <taxon>Bacteria</taxon>
        <taxon>Bacillati</taxon>
        <taxon>Bacillota</taxon>
        <taxon>Bacilli</taxon>
        <taxon>Lactobacillales</taxon>
        <taxon>Lactobacillaceae</taxon>
        <taxon>Ligilactobacillus</taxon>
    </lineage>
</organism>